<dbReference type="InterPro" id="IPR015760">
    <property type="entry name" value="TIF_IF2"/>
</dbReference>
<feature type="compositionally biased region" description="Basic and acidic residues" evidence="13">
    <location>
        <begin position="203"/>
        <end position="243"/>
    </location>
</feature>
<dbReference type="InterPro" id="IPR027417">
    <property type="entry name" value="P-loop_NTPase"/>
</dbReference>
<feature type="region of interest" description="Disordered" evidence="13">
    <location>
        <begin position="418"/>
        <end position="437"/>
    </location>
</feature>
<name>G8LZT8_ACECE</name>
<dbReference type="CDD" id="cd03692">
    <property type="entry name" value="mtIF2_IVc"/>
    <property type="match status" value="1"/>
</dbReference>
<dbReference type="FunFam" id="3.40.50.300:FF:000019">
    <property type="entry name" value="Translation initiation factor IF-2"/>
    <property type="match status" value="1"/>
</dbReference>
<dbReference type="InterPro" id="IPR009000">
    <property type="entry name" value="Transl_B-barrel_sf"/>
</dbReference>
<dbReference type="SUPFAM" id="SSF50447">
    <property type="entry name" value="Translation proteins"/>
    <property type="match status" value="2"/>
</dbReference>
<dbReference type="InterPro" id="IPR005225">
    <property type="entry name" value="Small_GTP-bd"/>
</dbReference>
<keyword evidence="4 10" id="KW-0963">Cytoplasm</keyword>
<keyword evidence="8 10" id="KW-0342">GTP-binding</keyword>
<feature type="region of interest" description="Disordered" evidence="13">
    <location>
        <begin position="152"/>
        <end position="388"/>
    </location>
</feature>
<dbReference type="InterPro" id="IPR044145">
    <property type="entry name" value="IF2_II"/>
</dbReference>
<accession>G8LZT8</accession>
<dbReference type="Gene3D" id="1.10.10.2480">
    <property type="match status" value="1"/>
</dbReference>
<comment type="function">
    <text evidence="9 10 11">One of the essential components for the initiation of protein synthesis. Protects formylmethionyl-tRNA from spontaneous hydrolysis and promotes its binding to the 30S ribosomal subunits. Also involved in the hydrolysis of GTP during the formation of the 70S ribosomal complex.</text>
</comment>
<dbReference type="GO" id="GO:0003924">
    <property type="term" value="F:GTPase activity"/>
    <property type="evidence" value="ECO:0007669"/>
    <property type="project" value="UniProtKB-UniRule"/>
</dbReference>
<dbReference type="Pfam" id="PF00009">
    <property type="entry name" value="GTP_EFTU"/>
    <property type="match status" value="1"/>
</dbReference>
<dbReference type="PANTHER" id="PTHR43381">
    <property type="entry name" value="TRANSLATION INITIATION FACTOR IF-2-RELATED"/>
    <property type="match status" value="1"/>
</dbReference>
<evidence type="ECO:0000256" key="13">
    <source>
        <dbReference type="SAM" id="MobiDB-lite"/>
    </source>
</evidence>
<dbReference type="NCBIfam" id="TIGR00231">
    <property type="entry name" value="small_GTP"/>
    <property type="match status" value="1"/>
</dbReference>
<dbReference type="Pfam" id="PF11987">
    <property type="entry name" value="IF-2"/>
    <property type="match status" value="1"/>
</dbReference>
<dbReference type="InterPro" id="IPR006847">
    <property type="entry name" value="IF2_N"/>
</dbReference>
<feature type="compositionally biased region" description="Polar residues" evidence="13">
    <location>
        <begin position="373"/>
        <end position="382"/>
    </location>
</feature>
<evidence type="ECO:0000256" key="12">
    <source>
        <dbReference type="RuleBase" id="RU000645"/>
    </source>
</evidence>
<dbReference type="SUPFAM" id="SSF52540">
    <property type="entry name" value="P-loop containing nucleoside triphosphate hydrolases"/>
    <property type="match status" value="1"/>
</dbReference>
<dbReference type="PRINTS" id="PR00449">
    <property type="entry name" value="RASTRNSFRMNG"/>
</dbReference>
<feature type="binding site" evidence="10">
    <location>
        <begin position="535"/>
        <end position="542"/>
    </location>
    <ligand>
        <name>GTP</name>
        <dbReference type="ChEBI" id="CHEBI:37565"/>
    </ligand>
</feature>
<proteinExistence type="inferred from homology"/>
<dbReference type="SUPFAM" id="SSF52156">
    <property type="entry name" value="Initiation factor IF2/eIF5b, domain 3"/>
    <property type="match status" value="1"/>
</dbReference>
<evidence type="ECO:0000256" key="3">
    <source>
        <dbReference type="ARBA" id="ARBA00020675"/>
    </source>
</evidence>
<sequence length="1024" mass="113409">MNTTSKRLMEKLAEINIVVKNHMSLLEEHELEALYDHIGVIKHKEENDDKKAALQALYANENINKEARKEAKKAPRIIRTTEIILDSDNEEKNAKNEKSNDSAKKADSNSHSKKKRNDFVKVAPSNSGLRPGFVRETKPEYLRALETEKKQEVTKIADTREKGDAQKEVKKNVHKGAVAEQKQEIKSMGSNEEAKVANVNADQKVKAETKSVESKSSEAKMKQGENANSKEEVKVESKTEIKVSENAVQNKNDNNQQKSNVTEDKTGNNRPVSVDKQENVQSKQEDQSNRPHSQNKHAQEGKTHNEDNRSNLSKDLHNKSNFAAKVSDASKADSVAKKDEVNTQRNENRREFSNKDMEKDAKREFKREFSKASIKSGNAKNQKNTKKYKNVFSGRKEVSQILADDSILQELYDDDVKKAKKPKKEAKEAKKEEKHIPPKPVLTSITIPETLTVKELAEALKKAAAEVIKKLMSLGVMATVNQEIDFDTAAIVADEFGVKAEKEVVISEEDILFDDSEEDDESQLVPRPPVVVVMGHVDHGKTSLLDAIKSSHVTESEAGGITQHIGAYMVKVNNRNITFLDTPGHEAFTAMRARGAQVTDIAILVVAADDGVMPQTIEAINHAKAANVTIIVAINKIDKPGANPERVKQELTEHGLIPEEWGGDTIFVEVSAKQRINIDGLLEMVLLAADMLELKANPNRQAKGTVIEAKLDKDRGPIATVLVQRGTLQVGNSIITGTILGRVRAMVDEKGQRLKKAGPSTPVEILGLPEVPEAGETFYAVTDEKLAKQLIEKRKLKQREQTLKATSKVSLDDLFNQIKEGKVKELNIIVKADVQGSVEAVKQSLEKLSNEEVRVKIIHGAVGAITETDVTLAQVSNAIIIGFNVRPAAKVAEIAKDVGVDIRLYRIIYNAIEDIQAAMKGMLEPTYKEVVIGHIEIRQIFKVSGVGTIGGGYVLDGKVQRNSEVRVVRDGIVVHEGKLASLKRFKDDVKEVAQGFECGLSIERFNDIKVGDVIEAYVMEEVKR</sequence>
<dbReference type="InterPro" id="IPR004161">
    <property type="entry name" value="EFTu-like_2"/>
</dbReference>
<dbReference type="AlphaFoldDB" id="G8LZT8"/>
<evidence type="ECO:0000313" key="15">
    <source>
        <dbReference type="EMBL" id="AEV69028.1"/>
    </source>
</evidence>
<protein>
    <recommendedName>
        <fullName evidence="3 10">Translation initiation factor IF-2</fullName>
    </recommendedName>
</protein>
<dbReference type="PROSITE" id="PS01176">
    <property type="entry name" value="IF2"/>
    <property type="match status" value="1"/>
</dbReference>
<feature type="compositionally biased region" description="Low complexity" evidence="13">
    <location>
        <begin position="244"/>
        <end position="260"/>
    </location>
</feature>
<reference evidence="15 16" key="2">
    <citation type="journal article" date="2012" name="Stand. Genomic Sci.">
        <title>Complete Genome Sequence of Clostridium clariflavum DSM 19732.</title>
        <authorList>
            <person name="Izquierdo J.A."/>
            <person name="Goodwin L."/>
            <person name="Davenport K.W."/>
            <person name="Teshima H."/>
            <person name="Bruce D."/>
            <person name="Detter C."/>
            <person name="Tapia R."/>
            <person name="Han S."/>
            <person name="Land M."/>
            <person name="Hauser L."/>
            <person name="Jeffries C.D."/>
            <person name="Han J."/>
            <person name="Pitluck S."/>
            <person name="Nolan M."/>
            <person name="Chen A."/>
            <person name="Huntemann M."/>
            <person name="Mavromatis K."/>
            <person name="Mikhailova N."/>
            <person name="Liolios K."/>
            <person name="Woyke T."/>
            <person name="Lynd L.R."/>
        </authorList>
    </citation>
    <scope>NUCLEOTIDE SEQUENCE [LARGE SCALE GENOMIC DNA]</scope>
    <source>
        <strain evidence="16">DSM 19732 / NBRC 101661 / EBR45</strain>
    </source>
</reference>
<dbReference type="FunFam" id="3.40.50.10050:FF:000001">
    <property type="entry name" value="Translation initiation factor IF-2"/>
    <property type="match status" value="1"/>
</dbReference>
<keyword evidence="7 10" id="KW-0648">Protein biosynthesis</keyword>
<dbReference type="InterPro" id="IPR023115">
    <property type="entry name" value="TIF_IF2_dom3"/>
</dbReference>
<dbReference type="EMBL" id="CP003065">
    <property type="protein sequence ID" value="AEV69028.1"/>
    <property type="molecule type" value="Genomic_DNA"/>
</dbReference>
<dbReference type="InterPro" id="IPR036925">
    <property type="entry name" value="TIF_IF2_dom3_sf"/>
</dbReference>
<dbReference type="PROSITE" id="PS51722">
    <property type="entry name" value="G_TR_2"/>
    <property type="match status" value="1"/>
</dbReference>
<dbReference type="NCBIfam" id="TIGR00487">
    <property type="entry name" value="IF-2"/>
    <property type="match status" value="1"/>
</dbReference>
<keyword evidence="6 10" id="KW-0547">Nucleotide-binding</keyword>
<dbReference type="FunFam" id="2.40.30.10:FF:000007">
    <property type="entry name" value="Translation initiation factor IF-2"/>
    <property type="match status" value="1"/>
</dbReference>
<reference evidence="16" key="1">
    <citation type="submission" date="2011-12" db="EMBL/GenBank/DDBJ databases">
        <title>Complete sequence of Clostridium clariflavum DSM 19732.</title>
        <authorList>
            <consortium name="US DOE Joint Genome Institute"/>
            <person name="Lucas S."/>
            <person name="Han J."/>
            <person name="Lapidus A."/>
            <person name="Cheng J.-F."/>
            <person name="Goodwin L."/>
            <person name="Pitluck S."/>
            <person name="Peters L."/>
            <person name="Teshima H."/>
            <person name="Detter J.C."/>
            <person name="Han C."/>
            <person name="Tapia R."/>
            <person name="Land M."/>
            <person name="Hauser L."/>
            <person name="Kyrpides N."/>
            <person name="Ivanova N."/>
            <person name="Pagani I."/>
            <person name="Kitzmiller T."/>
            <person name="Lynd L."/>
            <person name="Izquierdo J."/>
            <person name="Woyke T."/>
        </authorList>
    </citation>
    <scope>NUCLEOTIDE SEQUENCE [LARGE SCALE GENOMIC DNA]</scope>
    <source>
        <strain evidence="16">DSM 19732 / NBRC 101661 / EBR45</strain>
    </source>
</reference>
<evidence type="ECO:0000256" key="6">
    <source>
        <dbReference type="ARBA" id="ARBA00022741"/>
    </source>
</evidence>
<feature type="compositionally biased region" description="Basic and acidic residues" evidence="13">
    <location>
        <begin position="90"/>
        <end position="110"/>
    </location>
</feature>
<dbReference type="GO" id="GO:0005525">
    <property type="term" value="F:GTP binding"/>
    <property type="evidence" value="ECO:0007669"/>
    <property type="project" value="UniProtKB-KW"/>
</dbReference>
<evidence type="ECO:0000256" key="8">
    <source>
        <dbReference type="ARBA" id="ARBA00023134"/>
    </source>
</evidence>
<dbReference type="KEGG" id="ccl:Clocl_2453"/>
<evidence type="ECO:0000259" key="14">
    <source>
        <dbReference type="PROSITE" id="PS51722"/>
    </source>
</evidence>
<dbReference type="Gene3D" id="3.40.50.10050">
    <property type="entry name" value="Translation initiation factor IF- 2, domain 3"/>
    <property type="match status" value="1"/>
</dbReference>
<evidence type="ECO:0000256" key="1">
    <source>
        <dbReference type="ARBA" id="ARBA00004496"/>
    </source>
</evidence>
<evidence type="ECO:0000256" key="4">
    <source>
        <dbReference type="ARBA" id="ARBA00022490"/>
    </source>
</evidence>
<evidence type="ECO:0000256" key="7">
    <source>
        <dbReference type="ARBA" id="ARBA00022917"/>
    </source>
</evidence>
<dbReference type="HOGENOM" id="CLU_006301_5_1_9"/>
<dbReference type="InterPro" id="IPR053905">
    <property type="entry name" value="EF-G-like_DII"/>
</dbReference>
<dbReference type="PANTHER" id="PTHR43381:SF5">
    <property type="entry name" value="TR-TYPE G DOMAIN-CONTAINING PROTEIN"/>
    <property type="match status" value="1"/>
</dbReference>
<dbReference type="Pfam" id="PF04760">
    <property type="entry name" value="IF2_N"/>
    <property type="match status" value="2"/>
</dbReference>
<dbReference type="HAMAP" id="MF_00100_B">
    <property type="entry name" value="IF_2_B"/>
    <property type="match status" value="1"/>
</dbReference>
<dbReference type="Gene3D" id="3.40.50.300">
    <property type="entry name" value="P-loop containing nucleotide triphosphate hydrolases"/>
    <property type="match status" value="1"/>
</dbReference>
<dbReference type="Pfam" id="PF03144">
    <property type="entry name" value="GTP_EFTU_D2"/>
    <property type="match status" value="1"/>
</dbReference>
<dbReference type="Gene3D" id="2.40.30.10">
    <property type="entry name" value="Translation factors"/>
    <property type="match status" value="2"/>
</dbReference>
<dbReference type="CDD" id="cd03702">
    <property type="entry name" value="IF2_mtIF2_II"/>
    <property type="match status" value="1"/>
</dbReference>
<keyword evidence="5 10" id="KW-0396">Initiation factor</keyword>
<evidence type="ECO:0000256" key="9">
    <source>
        <dbReference type="ARBA" id="ARBA00025162"/>
    </source>
</evidence>
<evidence type="ECO:0000256" key="10">
    <source>
        <dbReference type="HAMAP-Rule" id="MF_00100"/>
    </source>
</evidence>
<gene>
    <name evidence="10" type="primary">infB</name>
    <name evidence="15" type="ordered locus">Clocl_2453</name>
</gene>
<dbReference type="InterPro" id="IPR000795">
    <property type="entry name" value="T_Tr_GTP-bd_dom"/>
</dbReference>
<feature type="binding site" evidence="10">
    <location>
        <begin position="635"/>
        <end position="638"/>
    </location>
    <ligand>
        <name>GTP</name>
        <dbReference type="ChEBI" id="CHEBI:37565"/>
    </ligand>
</feature>
<dbReference type="GO" id="GO:0003743">
    <property type="term" value="F:translation initiation factor activity"/>
    <property type="evidence" value="ECO:0007669"/>
    <property type="project" value="UniProtKB-UniRule"/>
</dbReference>
<evidence type="ECO:0000256" key="2">
    <source>
        <dbReference type="ARBA" id="ARBA00007733"/>
    </source>
</evidence>
<feature type="region of interest" description="G-domain" evidence="10">
    <location>
        <begin position="529"/>
        <end position="677"/>
    </location>
</feature>
<feature type="compositionally biased region" description="Basic and acidic residues" evidence="13">
    <location>
        <begin position="297"/>
        <end position="318"/>
    </location>
</feature>
<evidence type="ECO:0000256" key="5">
    <source>
        <dbReference type="ARBA" id="ARBA00022540"/>
    </source>
</evidence>
<feature type="domain" description="Tr-type G" evidence="14">
    <location>
        <begin position="526"/>
        <end position="695"/>
    </location>
</feature>
<keyword evidence="16" id="KW-1185">Reference proteome</keyword>
<evidence type="ECO:0000256" key="11">
    <source>
        <dbReference type="RuleBase" id="RU000644"/>
    </source>
</evidence>
<dbReference type="CDD" id="cd01887">
    <property type="entry name" value="IF2_eIF5B"/>
    <property type="match status" value="1"/>
</dbReference>
<feature type="compositionally biased region" description="Basic and acidic residues" evidence="13">
    <location>
        <begin position="152"/>
        <end position="171"/>
    </location>
</feature>
<comment type="similarity">
    <text evidence="2 10 11">Belongs to the TRAFAC class translation factor GTPase superfamily. Classic translation factor GTPase family. IF-2 subfamily.</text>
</comment>
<feature type="compositionally biased region" description="Basic and acidic residues" evidence="13">
    <location>
        <begin position="425"/>
        <end position="436"/>
    </location>
</feature>
<dbReference type="GO" id="GO:0005829">
    <property type="term" value="C:cytosol"/>
    <property type="evidence" value="ECO:0007669"/>
    <property type="project" value="TreeGrafter"/>
</dbReference>
<feature type="region of interest" description="Disordered" evidence="13">
    <location>
        <begin position="88"/>
        <end position="135"/>
    </location>
</feature>
<dbReference type="FunFam" id="2.40.30.10:FF:000008">
    <property type="entry name" value="Translation initiation factor IF-2"/>
    <property type="match status" value="1"/>
</dbReference>
<dbReference type="STRING" id="720554.Clocl_2453"/>
<dbReference type="Proteomes" id="UP000005435">
    <property type="component" value="Chromosome"/>
</dbReference>
<feature type="binding site" evidence="10">
    <location>
        <begin position="581"/>
        <end position="585"/>
    </location>
    <ligand>
        <name>GTP</name>
        <dbReference type="ChEBI" id="CHEBI:37565"/>
    </ligand>
</feature>
<organism evidence="15 16">
    <name type="scientific">Acetivibrio clariflavus (strain DSM 19732 / NBRC 101661 / EBR45)</name>
    <name type="common">Clostridium clariflavum</name>
    <dbReference type="NCBI Taxonomy" id="720554"/>
    <lineage>
        <taxon>Bacteria</taxon>
        <taxon>Bacillati</taxon>
        <taxon>Bacillota</taxon>
        <taxon>Clostridia</taxon>
        <taxon>Eubacteriales</taxon>
        <taxon>Oscillospiraceae</taxon>
        <taxon>Acetivibrio</taxon>
    </lineage>
</organism>
<dbReference type="eggNOG" id="COG0532">
    <property type="taxonomic scope" value="Bacteria"/>
</dbReference>
<dbReference type="InterPro" id="IPR000178">
    <property type="entry name" value="TF_IF2_bacterial-like"/>
</dbReference>
<feature type="compositionally biased region" description="Basic and acidic residues" evidence="13">
    <location>
        <begin position="328"/>
        <end position="370"/>
    </location>
</feature>
<dbReference type="Pfam" id="PF22042">
    <property type="entry name" value="EF-G_D2"/>
    <property type="match status" value="1"/>
</dbReference>
<comment type="subcellular location">
    <subcellularLocation>
        <location evidence="1 10 12">Cytoplasm</location>
    </subcellularLocation>
</comment>
<evidence type="ECO:0000313" key="16">
    <source>
        <dbReference type="Proteomes" id="UP000005435"/>
    </source>
</evidence>
<feature type="compositionally biased region" description="Basic and acidic residues" evidence="13">
    <location>
        <begin position="261"/>
        <end position="289"/>
    </location>
</feature>